<evidence type="ECO:0008006" key="3">
    <source>
        <dbReference type="Google" id="ProtNLM"/>
    </source>
</evidence>
<gene>
    <name evidence="1" type="ORF">IMSAGC001_02938</name>
</gene>
<reference evidence="1 2" key="1">
    <citation type="journal article" date="2020" name="Microbiome">
        <title>Single-cell genomics of uncultured bacteria reveals dietary fiber responders in the mouse gut microbiota.</title>
        <authorList>
            <person name="Chijiiwa R."/>
            <person name="Hosokawa M."/>
            <person name="Kogawa M."/>
            <person name="Nishikawa Y."/>
            <person name="Ide K."/>
            <person name="Sakanashi C."/>
            <person name="Takahashi K."/>
            <person name="Takeyama H."/>
        </authorList>
    </citation>
    <scope>NUCLEOTIDE SEQUENCE [LARGE SCALE GENOMIC DNA]</scope>
    <source>
        <strain evidence="1">IMSAGC_001</strain>
    </source>
</reference>
<protein>
    <recommendedName>
        <fullName evidence="3">DUF4286 family protein</fullName>
    </recommendedName>
</protein>
<evidence type="ECO:0000313" key="2">
    <source>
        <dbReference type="Proteomes" id="UP000491181"/>
    </source>
</evidence>
<dbReference type="EMBL" id="BLLS01000099">
    <property type="protein sequence ID" value="GFH87513.1"/>
    <property type="molecule type" value="Genomic_DNA"/>
</dbReference>
<evidence type="ECO:0000313" key="1">
    <source>
        <dbReference type="EMBL" id="GFH87513.1"/>
    </source>
</evidence>
<sequence>MFAVNNCLKKKDMLIYNTTFQVDDEVHDNFLIWIKESYIPEVQKHGTLKTPRICRILSHREDGSAYSLQWEVESSGLLHRWHLEQGVRLNDELTKIFKDKVIGFPTLMEIIE</sequence>
<dbReference type="Pfam" id="PF14114">
    <property type="entry name" value="DUF4286"/>
    <property type="match status" value="1"/>
</dbReference>
<proteinExistence type="predicted"/>
<accession>A0A7J0A549</accession>
<dbReference type="Proteomes" id="UP000491181">
    <property type="component" value="Unassembled WGS sequence"/>
</dbReference>
<organism evidence="1 2">
    <name type="scientific">Bacteroides acidifaciens</name>
    <dbReference type="NCBI Taxonomy" id="85831"/>
    <lineage>
        <taxon>Bacteria</taxon>
        <taxon>Pseudomonadati</taxon>
        <taxon>Bacteroidota</taxon>
        <taxon>Bacteroidia</taxon>
        <taxon>Bacteroidales</taxon>
        <taxon>Bacteroidaceae</taxon>
        <taxon>Bacteroides</taxon>
    </lineage>
</organism>
<dbReference type="AlphaFoldDB" id="A0A7J0A549"/>
<dbReference type="InterPro" id="IPR025563">
    <property type="entry name" value="DUF4286"/>
</dbReference>
<name>A0A7J0A549_9BACE</name>
<comment type="caution">
    <text evidence="1">The sequence shown here is derived from an EMBL/GenBank/DDBJ whole genome shotgun (WGS) entry which is preliminary data.</text>
</comment>